<dbReference type="Proteomes" id="UP000036356">
    <property type="component" value="Unassembled WGS sequence"/>
</dbReference>
<evidence type="ECO:0000256" key="3">
    <source>
        <dbReference type="ARBA" id="ARBA00022741"/>
    </source>
</evidence>
<sequence length="285" mass="31193">MNKQKRVAAIHDISCVGRCSLTVALPILSAAGFDTGVLPTAILSTHTGGFEGFTYRDLTSDIEPISKHWQSLNLKFDALYSGFLGSFEQIDLVAGLFDTFRSNETLVMVDPVMADNGILYSVYSPEMAKGMSKLCAKADIIVPNLTEAAFLLEEEYIGENYSQEYIEALLKRLSALGAKKVVLTGVSFEKSKLGAASFDISTGKISYAFNEKVDGYFHGTGDVFSSTLLSGLLNDFSLEDALQIAVNYTLKCIRLTENLGLEKRYGVCFERAIPYLIQQLGLHAD</sequence>
<keyword evidence="2 7" id="KW-0808">Transferase</keyword>
<dbReference type="GO" id="GO:0005829">
    <property type="term" value="C:cytosol"/>
    <property type="evidence" value="ECO:0007669"/>
    <property type="project" value="TreeGrafter"/>
</dbReference>
<dbReference type="Gene3D" id="3.40.1190.20">
    <property type="match status" value="1"/>
</dbReference>
<dbReference type="EC" id="2.7.1.35" evidence="1"/>
<evidence type="ECO:0000259" key="6">
    <source>
        <dbReference type="Pfam" id="PF08543"/>
    </source>
</evidence>
<dbReference type="Pfam" id="PF08543">
    <property type="entry name" value="Phos_pyr_kin"/>
    <property type="match status" value="1"/>
</dbReference>
<dbReference type="PATRIC" id="fig|476652.3.peg.621"/>
<comment type="caution">
    <text evidence="7">The sequence shown here is derived from an EMBL/GenBank/DDBJ whole genome shotgun (WGS) entry which is preliminary data.</text>
</comment>
<dbReference type="InterPro" id="IPR029056">
    <property type="entry name" value="Ribokinase-like"/>
</dbReference>
<accession>A0A0J1FWN5</accession>
<proteinExistence type="predicted"/>
<name>A0A0J1FWN5_9FIRM</name>
<dbReference type="SUPFAM" id="SSF53613">
    <property type="entry name" value="Ribokinase-like"/>
    <property type="match status" value="1"/>
</dbReference>
<dbReference type="PANTHER" id="PTHR10534:SF2">
    <property type="entry name" value="PYRIDOXAL KINASE"/>
    <property type="match status" value="1"/>
</dbReference>
<feature type="domain" description="Pyridoxamine kinase/Phosphomethylpyrimidine kinase" evidence="6">
    <location>
        <begin position="73"/>
        <end position="262"/>
    </location>
</feature>
<protein>
    <recommendedName>
        <fullName evidence="1">pyridoxal kinase</fullName>
        <ecNumber evidence="1">2.7.1.35</ecNumber>
    </recommendedName>
</protein>
<evidence type="ECO:0000256" key="1">
    <source>
        <dbReference type="ARBA" id="ARBA00012104"/>
    </source>
</evidence>
<evidence type="ECO:0000256" key="5">
    <source>
        <dbReference type="ARBA" id="ARBA00022840"/>
    </source>
</evidence>
<keyword evidence="4 7" id="KW-0418">Kinase</keyword>
<dbReference type="STRING" id="476652.DEAC_c06100"/>
<dbReference type="InterPro" id="IPR013749">
    <property type="entry name" value="PM/HMP-P_kinase-1"/>
</dbReference>
<dbReference type="RefSeq" id="WP_047808547.1">
    <property type="nucleotide sequence ID" value="NZ_LDZY01000002.1"/>
</dbReference>
<dbReference type="InterPro" id="IPR004625">
    <property type="entry name" value="PyrdxlKinase"/>
</dbReference>
<organism evidence="7 8">
    <name type="scientific">Desulfosporosinus acididurans</name>
    <dbReference type="NCBI Taxonomy" id="476652"/>
    <lineage>
        <taxon>Bacteria</taxon>
        <taxon>Bacillati</taxon>
        <taxon>Bacillota</taxon>
        <taxon>Clostridia</taxon>
        <taxon>Eubacteriales</taxon>
        <taxon>Desulfitobacteriaceae</taxon>
        <taxon>Desulfosporosinus</taxon>
    </lineage>
</organism>
<dbReference type="GO" id="GO:0009443">
    <property type="term" value="P:pyridoxal 5'-phosphate salvage"/>
    <property type="evidence" value="ECO:0007669"/>
    <property type="project" value="InterPro"/>
</dbReference>
<reference evidence="7 8" key="1">
    <citation type="submission" date="2015-06" db="EMBL/GenBank/DDBJ databases">
        <title>Draft genome of the moderately acidophilic sulfate reducer Candidatus Desulfosporosinus acididurans strain M1.</title>
        <authorList>
            <person name="Poehlein A."/>
            <person name="Petzsch P."/>
            <person name="Johnson B.D."/>
            <person name="Schloemann M."/>
            <person name="Daniel R."/>
            <person name="Muehling M."/>
        </authorList>
    </citation>
    <scope>NUCLEOTIDE SEQUENCE [LARGE SCALE GENOMIC DNA]</scope>
    <source>
        <strain evidence="7 8">M1</strain>
    </source>
</reference>
<keyword evidence="3" id="KW-0547">Nucleotide-binding</keyword>
<evidence type="ECO:0000313" key="7">
    <source>
        <dbReference type="EMBL" id="KLU67398.1"/>
    </source>
</evidence>
<dbReference type="NCBIfam" id="NF005491">
    <property type="entry name" value="PRK07105.1"/>
    <property type="match status" value="1"/>
</dbReference>
<dbReference type="EMBL" id="LDZY01000002">
    <property type="protein sequence ID" value="KLU67398.1"/>
    <property type="molecule type" value="Genomic_DNA"/>
</dbReference>
<gene>
    <name evidence="7" type="primary">pdxK</name>
    <name evidence="7" type="ORF">DEAC_c06100</name>
</gene>
<keyword evidence="8" id="KW-1185">Reference proteome</keyword>
<dbReference type="GO" id="GO:0005524">
    <property type="term" value="F:ATP binding"/>
    <property type="evidence" value="ECO:0007669"/>
    <property type="project" value="UniProtKB-KW"/>
</dbReference>
<evidence type="ECO:0000256" key="4">
    <source>
        <dbReference type="ARBA" id="ARBA00022777"/>
    </source>
</evidence>
<dbReference type="AlphaFoldDB" id="A0A0J1FWN5"/>
<evidence type="ECO:0000313" key="8">
    <source>
        <dbReference type="Proteomes" id="UP000036356"/>
    </source>
</evidence>
<dbReference type="CDD" id="cd01173">
    <property type="entry name" value="pyridoxal_pyridoxamine_kinase"/>
    <property type="match status" value="1"/>
</dbReference>
<dbReference type="GO" id="GO:0008478">
    <property type="term" value="F:pyridoxal kinase activity"/>
    <property type="evidence" value="ECO:0007669"/>
    <property type="project" value="UniProtKB-EC"/>
</dbReference>
<keyword evidence="5" id="KW-0067">ATP-binding</keyword>
<evidence type="ECO:0000256" key="2">
    <source>
        <dbReference type="ARBA" id="ARBA00022679"/>
    </source>
</evidence>
<dbReference type="PANTHER" id="PTHR10534">
    <property type="entry name" value="PYRIDOXAL KINASE"/>
    <property type="match status" value="1"/>
</dbReference>